<comment type="caution">
    <text evidence="1">The sequence shown here is derived from an EMBL/GenBank/DDBJ whole genome shotgun (WGS) entry which is preliminary data.</text>
</comment>
<evidence type="ECO:0008006" key="2">
    <source>
        <dbReference type="Google" id="ProtNLM"/>
    </source>
</evidence>
<accession>X1IL97</accession>
<feature type="non-terminal residue" evidence="1">
    <location>
        <position position="226"/>
    </location>
</feature>
<evidence type="ECO:0000313" key="1">
    <source>
        <dbReference type="EMBL" id="GAH82462.1"/>
    </source>
</evidence>
<proteinExistence type="predicted"/>
<dbReference type="EMBL" id="BARU01038240">
    <property type="protein sequence ID" value="GAH82462.1"/>
    <property type="molecule type" value="Genomic_DNA"/>
</dbReference>
<organism evidence="1">
    <name type="scientific">marine sediment metagenome</name>
    <dbReference type="NCBI Taxonomy" id="412755"/>
    <lineage>
        <taxon>unclassified sequences</taxon>
        <taxon>metagenomes</taxon>
        <taxon>ecological metagenomes</taxon>
    </lineage>
</organism>
<sequence length="226" mass="24464">MAQWLSPTGHIDYSLGWISEILAYNNNLLNCASYLVDHGNWTTFLGLTRAPTSCSKVRFYAGGEISDINTVDINVYYSGAWHPVYEGPFTHKTWIEKAIGSTQIVTVFSFRFYNNSADEPGDALLCDVDFYGDTVVIPTVTTQDCTNVTNVSATGNGNITDIGYANATIRGFCYMEGTSGNPTIANSNVYDTGSFGVGAYTKGITGLSPETNYRVRAYAINVAGIG</sequence>
<reference evidence="1" key="1">
    <citation type="journal article" date="2014" name="Front. Microbiol.">
        <title>High frequency of phylogenetically diverse reductive dehalogenase-homologous genes in deep subseafloor sedimentary metagenomes.</title>
        <authorList>
            <person name="Kawai M."/>
            <person name="Futagami T."/>
            <person name="Toyoda A."/>
            <person name="Takaki Y."/>
            <person name="Nishi S."/>
            <person name="Hori S."/>
            <person name="Arai W."/>
            <person name="Tsubouchi T."/>
            <person name="Morono Y."/>
            <person name="Uchiyama I."/>
            <person name="Ito T."/>
            <person name="Fujiyama A."/>
            <person name="Inagaki F."/>
            <person name="Takami H."/>
        </authorList>
    </citation>
    <scope>NUCLEOTIDE SEQUENCE</scope>
    <source>
        <strain evidence="1">Expedition CK06-06</strain>
    </source>
</reference>
<name>X1IL97_9ZZZZ</name>
<protein>
    <recommendedName>
        <fullName evidence="2">Fibronectin type-III domain-containing protein</fullName>
    </recommendedName>
</protein>
<gene>
    <name evidence="1" type="ORF">S03H2_59465</name>
</gene>
<dbReference type="AlphaFoldDB" id="X1IL97"/>